<dbReference type="HOGENOM" id="CLU_010194_9_0_1"/>
<dbReference type="PANTHER" id="PTHR43963:SF6">
    <property type="entry name" value="CHAIN DEHYDROGENASE FAMILY PROTEIN, PUTATIVE (AFU_ORTHOLOGUE AFUA_3G15350)-RELATED"/>
    <property type="match status" value="1"/>
</dbReference>
<reference evidence="4 5" key="1">
    <citation type="submission" date="2015-01" db="EMBL/GenBank/DDBJ databases">
        <title>The Genome Sequence of Exophiala sideris CBS121828.</title>
        <authorList>
            <consortium name="The Broad Institute Genomics Platform"/>
            <person name="Cuomo C."/>
            <person name="de Hoog S."/>
            <person name="Gorbushina A."/>
            <person name="Stielow B."/>
            <person name="Teixiera M."/>
            <person name="Abouelleil A."/>
            <person name="Chapman S.B."/>
            <person name="Priest M."/>
            <person name="Young S.K."/>
            <person name="Wortman J."/>
            <person name="Nusbaum C."/>
            <person name="Birren B."/>
        </authorList>
    </citation>
    <scope>NUCLEOTIDE SEQUENCE [LARGE SCALE GENOMIC DNA]</scope>
    <source>
        <strain evidence="4 5">CBS 121828</strain>
    </source>
</reference>
<dbReference type="Gene3D" id="3.40.50.720">
    <property type="entry name" value="NAD(P)-binding Rossmann-like Domain"/>
    <property type="match status" value="1"/>
</dbReference>
<dbReference type="EMBL" id="KN846953">
    <property type="protein sequence ID" value="KIV78870.1"/>
    <property type="molecule type" value="Genomic_DNA"/>
</dbReference>
<dbReference type="SUPFAM" id="SSF51735">
    <property type="entry name" value="NAD(P)-binding Rossmann-fold domains"/>
    <property type="match status" value="1"/>
</dbReference>
<dbReference type="OrthoDB" id="191139at2759"/>
<evidence type="ECO:0000256" key="3">
    <source>
        <dbReference type="ARBA" id="ARBA00023002"/>
    </source>
</evidence>
<evidence type="ECO:0000313" key="4">
    <source>
        <dbReference type="EMBL" id="KIV78870.1"/>
    </source>
</evidence>
<evidence type="ECO:0000313" key="5">
    <source>
        <dbReference type="Proteomes" id="UP000053599"/>
    </source>
</evidence>
<name>A0A0D1VRZ9_9EURO</name>
<evidence type="ECO:0000256" key="2">
    <source>
        <dbReference type="ARBA" id="ARBA00022857"/>
    </source>
</evidence>
<dbReference type="PRINTS" id="PR00081">
    <property type="entry name" value="GDHRDH"/>
</dbReference>
<dbReference type="GO" id="GO:0016491">
    <property type="term" value="F:oxidoreductase activity"/>
    <property type="evidence" value="ECO:0007669"/>
    <property type="project" value="UniProtKB-KW"/>
</dbReference>
<proteinExistence type="inferred from homology"/>
<keyword evidence="2" id="KW-0521">NADP</keyword>
<organism evidence="4 5">
    <name type="scientific">Exophiala sideris</name>
    <dbReference type="NCBI Taxonomy" id="1016849"/>
    <lineage>
        <taxon>Eukaryota</taxon>
        <taxon>Fungi</taxon>
        <taxon>Dikarya</taxon>
        <taxon>Ascomycota</taxon>
        <taxon>Pezizomycotina</taxon>
        <taxon>Eurotiomycetes</taxon>
        <taxon>Chaetothyriomycetidae</taxon>
        <taxon>Chaetothyriales</taxon>
        <taxon>Herpotrichiellaceae</taxon>
        <taxon>Exophiala</taxon>
    </lineage>
</organism>
<gene>
    <name evidence="4" type="ORF">PV11_06477</name>
</gene>
<comment type="similarity">
    <text evidence="1">Belongs to the short-chain dehydrogenases/reductases (SDR) family.</text>
</comment>
<protein>
    <submittedName>
        <fullName evidence="4">Uncharacterized protein</fullName>
    </submittedName>
</protein>
<dbReference type="InterPro" id="IPR002347">
    <property type="entry name" value="SDR_fam"/>
</dbReference>
<dbReference type="AlphaFoldDB" id="A0A0D1VRZ9"/>
<dbReference type="PANTHER" id="PTHR43963">
    <property type="entry name" value="CARBONYL REDUCTASE 1-RELATED"/>
    <property type="match status" value="1"/>
</dbReference>
<keyword evidence="3" id="KW-0560">Oxidoreductase</keyword>
<dbReference type="InterPro" id="IPR036291">
    <property type="entry name" value="NAD(P)-bd_dom_sf"/>
</dbReference>
<sequence>MSTIVLITGANQGLGFECVKKLAAEQSNYQILLASRDAKKGREAANKVQNLAKGTSIDPVELDVTNDDSIAKAAKYVESKYGRVDVLFNNAGISESGIPGASFREDFQKVLDVNVVGAGCVTEAFVPLLKKAEVPRLLFMSSGLGSLTLTFDTSSPLYGYVFKAYNTSKTAMNMLGAMYAIELKDVVKVNIIDPGFRSTNLNGFHEHGGDPKEGALQACKMITTADKNGPHGTYTANEGPVPW</sequence>
<dbReference type="STRING" id="1016849.A0A0D1VRZ9"/>
<evidence type="ECO:0000256" key="1">
    <source>
        <dbReference type="ARBA" id="ARBA00006484"/>
    </source>
</evidence>
<dbReference type="Proteomes" id="UP000053599">
    <property type="component" value="Unassembled WGS sequence"/>
</dbReference>
<dbReference type="InterPro" id="IPR020904">
    <property type="entry name" value="Sc_DH/Rdtase_CS"/>
</dbReference>
<dbReference type="Pfam" id="PF00106">
    <property type="entry name" value="adh_short"/>
    <property type="match status" value="1"/>
</dbReference>
<dbReference type="PROSITE" id="PS00061">
    <property type="entry name" value="ADH_SHORT"/>
    <property type="match status" value="1"/>
</dbReference>
<accession>A0A0D1VRZ9</accession>